<proteinExistence type="predicted"/>
<dbReference type="AlphaFoldDB" id="A0A246B6J2"/>
<name>A0A246B6J2_9FLAO</name>
<evidence type="ECO:0000256" key="1">
    <source>
        <dbReference type="SAM" id="MobiDB-lite"/>
    </source>
</evidence>
<evidence type="ECO:0000313" key="2">
    <source>
        <dbReference type="EMBL" id="OWK96995.1"/>
    </source>
</evidence>
<organism evidence="2 3">
    <name type="scientific">Kaistella haifensis DSM 19056</name>
    <dbReference type="NCBI Taxonomy" id="1450526"/>
    <lineage>
        <taxon>Bacteria</taxon>
        <taxon>Pseudomonadati</taxon>
        <taxon>Bacteroidota</taxon>
        <taxon>Flavobacteriia</taxon>
        <taxon>Flavobacteriales</taxon>
        <taxon>Weeksellaceae</taxon>
        <taxon>Chryseobacterium group</taxon>
        <taxon>Kaistella</taxon>
    </lineage>
</organism>
<feature type="compositionally biased region" description="Basic and acidic residues" evidence="1">
    <location>
        <begin position="1"/>
        <end position="10"/>
    </location>
</feature>
<feature type="compositionally biased region" description="Basic residues" evidence="1">
    <location>
        <begin position="11"/>
        <end position="20"/>
    </location>
</feature>
<reference evidence="2 3" key="1">
    <citation type="submission" date="2017-05" db="EMBL/GenBank/DDBJ databases">
        <title>Genome of Chryseobacterium haifense.</title>
        <authorList>
            <person name="Newman J.D."/>
        </authorList>
    </citation>
    <scope>NUCLEOTIDE SEQUENCE [LARGE SCALE GENOMIC DNA]</scope>
    <source>
        <strain evidence="2 3">DSM 19056</strain>
    </source>
</reference>
<dbReference type="EMBL" id="JASZ02000058">
    <property type="protein sequence ID" value="OWK96995.1"/>
    <property type="molecule type" value="Genomic_DNA"/>
</dbReference>
<gene>
    <name evidence="2" type="ORF">AP75_13565</name>
</gene>
<protein>
    <submittedName>
        <fullName evidence="2">Uncharacterized protein</fullName>
    </submittedName>
</protein>
<keyword evidence="3" id="KW-1185">Reference proteome</keyword>
<dbReference type="Proteomes" id="UP000197587">
    <property type="component" value="Unassembled WGS sequence"/>
</dbReference>
<evidence type="ECO:0000313" key="3">
    <source>
        <dbReference type="Proteomes" id="UP000197587"/>
    </source>
</evidence>
<sequence>MNRRICESVRKPGKQPHRKMVPATPLRHRATFLGKLPEKSGWKDSGMYGGKKMLFGGVFSTRHKHITTRSL</sequence>
<comment type="caution">
    <text evidence="2">The sequence shown here is derived from an EMBL/GenBank/DDBJ whole genome shotgun (WGS) entry which is preliminary data.</text>
</comment>
<feature type="region of interest" description="Disordered" evidence="1">
    <location>
        <begin position="1"/>
        <end position="20"/>
    </location>
</feature>
<accession>A0A246B6J2</accession>